<dbReference type="PANTHER" id="PTHR36766:SF51">
    <property type="entry name" value="DISEASE RESISTANCE RPP13-LIKE PROTEIN 1"/>
    <property type="match status" value="1"/>
</dbReference>
<reference evidence="11" key="1">
    <citation type="journal article" date="2023" name="Plant J.">
        <title>Genome sequences and population genomics provide insights into the demographic history, inbreeding, and mutation load of two 'living fossil' tree species of Dipteronia.</title>
        <authorList>
            <person name="Feng Y."/>
            <person name="Comes H.P."/>
            <person name="Chen J."/>
            <person name="Zhu S."/>
            <person name="Lu R."/>
            <person name="Zhang X."/>
            <person name="Li P."/>
            <person name="Qiu J."/>
            <person name="Olsen K.M."/>
            <person name="Qiu Y."/>
        </authorList>
    </citation>
    <scope>NUCLEOTIDE SEQUENCE</scope>
    <source>
        <strain evidence="11">KIB01</strain>
    </source>
</reference>
<dbReference type="PROSITE" id="PS51450">
    <property type="entry name" value="LRR"/>
    <property type="match status" value="1"/>
</dbReference>
<dbReference type="InterPro" id="IPR056789">
    <property type="entry name" value="LRR_R13L1-DRL21"/>
</dbReference>
<evidence type="ECO:0000259" key="7">
    <source>
        <dbReference type="Pfam" id="PF00931"/>
    </source>
</evidence>
<keyword evidence="1" id="KW-0433">Leucine-rich repeat</keyword>
<evidence type="ECO:0008006" key="13">
    <source>
        <dbReference type="Google" id="ProtNLM"/>
    </source>
</evidence>
<keyword evidence="6" id="KW-0732">Signal</keyword>
<dbReference type="GO" id="GO:0005524">
    <property type="term" value="F:ATP binding"/>
    <property type="evidence" value="ECO:0007669"/>
    <property type="project" value="UniProtKB-KW"/>
</dbReference>
<dbReference type="SUPFAM" id="SSF52058">
    <property type="entry name" value="L domain-like"/>
    <property type="match status" value="2"/>
</dbReference>
<evidence type="ECO:0000259" key="10">
    <source>
        <dbReference type="Pfam" id="PF25019"/>
    </source>
</evidence>
<evidence type="ECO:0000313" key="11">
    <source>
        <dbReference type="EMBL" id="KAK2639156.1"/>
    </source>
</evidence>
<dbReference type="InterPro" id="IPR041118">
    <property type="entry name" value="Rx_N"/>
</dbReference>
<dbReference type="Gene3D" id="1.10.10.10">
    <property type="entry name" value="Winged helix-like DNA-binding domain superfamily/Winged helix DNA-binding domain"/>
    <property type="match status" value="1"/>
</dbReference>
<dbReference type="FunFam" id="3.40.50.300:FF:001091">
    <property type="entry name" value="Probable disease resistance protein At1g61300"/>
    <property type="match status" value="1"/>
</dbReference>
<dbReference type="PRINTS" id="PR00364">
    <property type="entry name" value="DISEASERSIST"/>
</dbReference>
<dbReference type="FunFam" id="1.10.10.10:FF:000322">
    <property type="entry name" value="Probable disease resistance protein At1g63360"/>
    <property type="match status" value="1"/>
</dbReference>
<dbReference type="EMBL" id="JANJYI010000008">
    <property type="protein sequence ID" value="KAK2639156.1"/>
    <property type="molecule type" value="Genomic_DNA"/>
</dbReference>
<accession>A0AAD9TNT4</accession>
<dbReference type="Pfam" id="PF00931">
    <property type="entry name" value="NB-ARC"/>
    <property type="match status" value="1"/>
</dbReference>
<name>A0AAD9TNT4_9ROSI</name>
<protein>
    <recommendedName>
        <fullName evidence="13">Disease resistance RPP13-like protein 1</fullName>
    </recommendedName>
</protein>
<feature type="domain" description="R13L1/DRL21-like LRR repeat region" evidence="10">
    <location>
        <begin position="665"/>
        <end position="797"/>
    </location>
</feature>
<evidence type="ECO:0000256" key="4">
    <source>
        <dbReference type="ARBA" id="ARBA00022821"/>
    </source>
</evidence>
<dbReference type="InterPro" id="IPR027417">
    <property type="entry name" value="P-loop_NTPase"/>
</dbReference>
<evidence type="ECO:0000256" key="5">
    <source>
        <dbReference type="ARBA" id="ARBA00022840"/>
    </source>
</evidence>
<dbReference type="InterPro" id="IPR058922">
    <property type="entry name" value="WHD_DRP"/>
</dbReference>
<dbReference type="PANTHER" id="PTHR36766">
    <property type="entry name" value="PLANT BROAD-SPECTRUM MILDEW RESISTANCE PROTEIN RPW8"/>
    <property type="match status" value="1"/>
</dbReference>
<dbReference type="GO" id="GO:0051707">
    <property type="term" value="P:response to other organism"/>
    <property type="evidence" value="ECO:0007669"/>
    <property type="project" value="UniProtKB-ARBA"/>
</dbReference>
<proteinExistence type="predicted"/>
<dbReference type="Proteomes" id="UP001280121">
    <property type="component" value="Unassembled WGS sequence"/>
</dbReference>
<keyword evidence="2" id="KW-0677">Repeat</keyword>
<comment type="caution">
    <text evidence="11">The sequence shown here is derived from an EMBL/GenBank/DDBJ whole genome shotgun (WGS) entry which is preliminary data.</text>
</comment>
<evidence type="ECO:0000256" key="3">
    <source>
        <dbReference type="ARBA" id="ARBA00022741"/>
    </source>
</evidence>
<feature type="domain" description="Disease resistance N-terminal" evidence="8">
    <location>
        <begin position="6"/>
        <end position="90"/>
    </location>
</feature>
<keyword evidence="5" id="KW-0067">ATP-binding</keyword>
<evidence type="ECO:0000259" key="9">
    <source>
        <dbReference type="Pfam" id="PF23559"/>
    </source>
</evidence>
<evidence type="ECO:0000259" key="8">
    <source>
        <dbReference type="Pfam" id="PF18052"/>
    </source>
</evidence>
<dbReference type="InterPro" id="IPR032675">
    <property type="entry name" value="LRR_dom_sf"/>
</dbReference>
<dbReference type="Pfam" id="PF18052">
    <property type="entry name" value="Rx_N"/>
    <property type="match status" value="1"/>
</dbReference>
<sequence length="1294" mass="148066">MVHLLVSAALLMLSEKLFSPELVQFVTKEGVRWDDTLEAIRAVLDDAEEKQIENPVLRDWLDDLQALAYDVEDVLDEYATEALRRELKIEEHQASTRRARELLPCIYDITARLDDLRINKRDFRIFETASWKGPPTSSLQTEFPVYGRDEDNAKILEMVLTDDPARVVCVISIVGMGGIGKTTVAKEVYNDKAVSDFDLKAWVCISNDFDVLRISKDILESITCRSCEHKKDLQETQILLRETVAKKKFLFVFDDVWSTNYFHWESLTKPLMVGAHGSKIILTTRNVNVALSMGSYHKCYRLKLLSDEDCWSLFKSYTFREEVMGADLGNLIRQKVIEKCKGLPLTATTLGGFLRNKQRDEWLFILDSKMWELMDETGILQALQLSYYNLRPHLKRCFAYCAIFPKDYEFEEKELVLLWMAEGLIQQSAGNKQFEELGCEYFHELLSSSFFQMSSSNRSKFIMHDLINDLAQFVSRNISYRLEDELGSNKQSNEIEKTRYSSYTCHRFNVKSKFEVFKNAKHLRSFLSMLPTRDQFKPYHISNPVVLELLPQFKKLRALSLQKYNIIELPNSIGGLRHLRYLNLSDSKIRSLSESINSLCNLQTLLLRNCRKLFKLPCNMGNLINLRHLDISGASLIVDMPMGISKWECLQTLSNFIVGKEYPRLNELERLIFLCGELHISRLENMIGFEDTMRFILSDKMDLKVLLLEWSFVSDHDVRQEEEEDNKVLAKVLAKLLPHQNIEKLTIKGYGGTDFLWVGDIRFSKLTVLKLENCNRCTHLPSLGMLGSLKSLMIKGMKSIKSIGSEFYGQPCSNSFPSLETLCFEDLEEWERWDNNKENEGDTILPSLRNLSVVRCPKLTQRLPNNLSLLEKLVIRECALLVENSIQKSTQWLYGVIFLKELHIGNCKTLTTLIERIEQNNKNIEELRIEGCHDPVPFVFRGHPPASLKRLDVRKCEKLQCLLDDNNDTSSSSSSSSMINKKDSNISTSNLEDLFVQDCRSLTCVLSIHQLSATLVHLSIKKCSKLTNLSLPAVVKYLEIEECSELTTLLPRDQLPEKLGSLKISWCPKLESIVERFHDNTDLYEIWVVGCEKLKSIPDGLHTLSSLSDIRISYCANLVSFPEGGFPNTNTNLSVGIKACEKLKALPQVHTLTSLQQLSLWDCPSLSFPAQGLPTNLESLAIQGHKLCDKLEEVGLQNITSLGNLSICGLPDILSFRVEEIRISLPPNLTQLHIGHFLNLKDLSSMGLYKLTSLQWLSIQNCPRLKSLPCLPSSILEIYKNECPFLEKKDVHLL</sequence>
<evidence type="ECO:0000256" key="1">
    <source>
        <dbReference type="ARBA" id="ARBA00022614"/>
    </source>
</evidence>
<dbReference type="GO" id="GO:0043531">
    <property type="term" value="F:ADP binding"/>
    <property type="evidence" value="ECO:0007669"/>
    <property type="project" value="InterPro"/>
</dbReference>
<organism evidence="11 12">
    <name type="scientific">Dipteronia dyeriana</name>
    <dbReference type="NCBI Taxonomy" id="168575"/>
    <lineage>
        <taxon>Eukaryota</taxon>
        <taxon>Viridiplantae</taxon>
        <taxon>Streptophyta</taxon>
        <taxon>Embryophyta</taxon>
        <taxon>Tracheophyta</taxon>
        <taxon>Spermatophyta</taxon>
        <taxon>Magnoliopsida</taxon>
        <taxon>eudicotyledons</taxon>
        <taxon>Gunneridae</taxon>
        <taxon>Pentapetalae</taxon>
        <taxon>rosids</taxon>
        <taxon>malvids</taxon>
        <taxon>Sapindales</taxon>
        <taxon>Sapindaceae</taxon>
        <taxon>Hippocastanoideae</taxon>
        <taxon>Acereae</taxon>
        <taxon>Dipteronia</taxon>
    </lineage>
</organism>
<feature type="domain" description="NB-ARC" evidence="7">
    <location>
        <begin position="154"/>
        <end position="322"/>
    </location>
</feature>
<evidence type="ECO:0000313" key="12">
    <source>
        <dbReference type="Proteomes" id="UP001280121"/>
    </source>
</evidence>
<dbReference type="Pfam" id="PF25019">
    <property type="entry name" value="LRR_R13L1-DRL21"/>
    <property type="match status" value="1"/>
</dbReference>
<gene>
    <name evidence="11" type="ORF">Ddye_026951</name>
</gene>
<dbReference type="SUPFAM" id="SSF52540">
    <property type="entry name" value="P-loop containing nucleoside triphosphate hydrolases"/>
    <property type="match status" value="1"/>
</dbReference>
<evidence type="ECO:0000256" key="2">
    <source>
        <dbReference type="ARBA" id="ARBA00022737"/>
    </source>
</evidence>
<dbReference type="Gene3D" id="1.10.8.430">
    <property type="entry name" value="Helical domain of apoptotic protease-activating factors"/>
    <property type="match status" value="1"/>
</dbReference>
<feature type="domain" description="Disease resistance protein winged helix" evidence="9">
    <location>
        <begin position="403"/>
        <end position="471"/>
    </location>
</feature>
<dbReference type="Pfam" id="PF23559">
    <property type="entry name" value="WHD_DRP"/>
    <property type="match status" value="1"/>
</dbReference>
<dbReference type="InterPro" id="IPR036388">
    <property type="entry name" value="WH-like_DNA-bd_sf"/>
</dbReference>
<dbReference type="Gene3D" id="1.20.5.4130">
    <property type="match status" value="1"/>
</dbReference>
<feature type="signal peptide" evidence="6">
    <location>
        <begin position="1"/>
        <end position="19"/>
    </location>
</feature>
<keyword evidence="4" id="KW-0611">Plant defense</keyword>
<keyword evidence="12" id="KW-1185">Reference proteome</keyword>
<dbReference type="InterPro" id="IPR042197">
    <property type="entry name" value="Apaf_helical"/>
</dbReference>
<dbReference type="InterPro" id="IPR001611">
    <property type="entry name" value="Leu-rich_rpt"/>
</dbReference>
<dbReference type="GO" id="GO:0006952">
    <property type="term" value="P:defense response"/>
    <property type="evidence" value="ECO:0007669"/>
    <property type="project" value="UniProtKB-KW"/>
</dbReference>
<dbReference type="Gene3D" id="3.80.10.10">
    <property type="entry name" value="Ribonuclease Inhibitor"/>
    <property type="match status" value="3"/>
</dbReference>
<dbReference type="InterPro" id="IPR002182">
    <property type="entry name" value="NB-ARC"/>
</dbReference>
<keyword evidence="3" id="KW-0547">Nucleotide-binding</keyword>
<feature type="chain" id="PRO_5041996089" description="Disease resistance RPP13-like protein 1" evidence="6">
    <location>
        <begin position="20"/>
        <end position="1294"/>
    </location>
</feature>
<evidence type="ECO:0000256" key="6">
    <source>
        <dbReference type="SAM" id="SignalP"/>
    </source>
</evidence>
<dbReference type="Gene3D" id="3.40.50.300">
    <property type="entry name" value="P-loop containing nucleotide triphosphate hydrolases"/>
    <property type="match status" value="1"/>
</dbReference>